<dbReference type="EMBL" id="PCRN01000002">
    <property type="protein sequence ID" value="PIP22532.1"/>
    <property type="molecule type" value="Genomic_DNA"/>
</dbReference>
<gene>
    <name evidence="2" type="ORF">COX38_00040</name>
</gene>
<dbReference type="Proteomes" id="UP000229054">
    <property type="component" value="Unassembled WGS sequence"/>
</dbReference>
<dbReference type="PANTHER" id="PTHR43798">
    <property type="entry name" value="MONOACYLGLYCEROL LIPASE"/>
    <property type="match status" value="1"/>
</dbReference>
<evidence type="ECO:0000313" key="3">
    <source>
        <dbReference type="Proteomes" id="UP000229054"/>
    </source>
</evidence>
<accession>A0A2G9YTM4</accession>
<evidence type="ECO:0000259" key="1">
    <source>
        <dbReference type="Pfam" id="PF12146"/>
    </source>
</evidence>
<organism evidence="2 3">
    <name type="scientific">Candidatus Nealsonbacteria bacterium CG23_combo_of_CG06-09_8_20_14_all_39_25</name>
    <dbReference type="NCBI Taxonomy" id="1974723"/>
    <lineage>
        <taxon>Bacteria</taxon>
        <taxon>Candidatus Nealsoniibacteriota</taxon>
    </lineage>
</organism>
<evidence type="ECO:0000313" key="2">
    <source>
        <dbReference type="EMBL" id="PIP22532.1"/>
    </source>
</evidence>
<sequence>MNGTPLLILHGWGSNSGRWQRVTDLLRKQEIEALVLDLPGFGIVSSPKRPWTRDDYINWIFQKAKERNWEKFNLLGHSFGGGLSVKIAVAFPEKVEKLILCAPAIIRRKRLKTYLFYQLAHIGKKIFSFSGLKKLEPYAQRLIYKLAGSRDYYVADGVMKETMKKLGDENLEDLLAKIKAPTLIIWGKKDDVLPLRDAQELKEKIEGAELKIISEVKHSPHREAPEELAEIISQFVK</sequence>
<dbReference type="InterPro" id="IPR000073">
    <property type="entry name" value="AB_hydrolase_1"/>
</dbReference>
<reference evidence="2 3" key="1">
    <citation type="submission" date="2017-09" db="EMBL/GenBank/DDBJ databases">
        <title>Depth-based differentiation of microbial function through sediment-hosted aquifers and enrichment of novel symbionts in the deep terrestrial subsurface.</title>
        <authorList>
            <person name="Probst A.J."/>
            <person name="Ladd B."/>
            <person name="Jarett J.K."/>
            <person name="Geller-Mcgrath D.E."/>
            <person name="Sieber C.M."/>
            <person name="Emerson J.B."/>
            <person name="Anantharaman K."/>
            <person name="Thomas B.C."/>
            <person name="Malmstrom R."/>
            <person name="Stieglmeier M."/>
            <person name="Klingl A."/>
            <person name="Woyke T."/>
            <person name="Ryan C.M."/>
            <person name="Banfield J.F."/>
        </authorList>
    </citation>
    <scope>NUCLEOTIDE SEQUENCE [LARGE SCALE GENOMIC DNA]</scope>
    <source>
        <strain evidence="2">CG23_combo_of_CG06-09_8_20_14_all_39_25</strain>
    </source>
</reference>
<dbReference type="PRINTS" id="PR00111">
    <property type="entry name" value="ABHYDROLASE"/>
</dbReference>
<dbReference type="InterPro" id="IPR050266">
    <property type="entry name" value="AB_hydrolase_sf"/>
</dbReference>
<dbReference type="AlphaFoldDB" id="A0A2G9YTM4"/>
<protein>
    <recommendedName>
        <fullName evidence="1">Serine aminopeptidase S33 domain-containing protein</fullName>
    </recommendedName>
</protein>
<dbReference type="InterPro" id="IPR029058">
    <property type="entry name" value="AB_hydrolase_fold"/>
</dbReference>
<feature type="domain" description="Serine aminopeptidase S33" evidence="1">
    <location>
        <begin position="6"/>
        <end position="223"/>
    </location>
</feature>
<dbReference type="Pfam" id="PF12146">
    <property type="entry name" value="Hydrolase_4"/>
    <property type="match status" value="1"/>
</dbReference>
<comment type="caution">
    <text evidence="2">The sequence shown here is derived from an EMBL/GenBank/DDBJ whole genome shotgun (WGS) entry which is preliminary data.</text>
</comment>
<proteinExistence type="predicted"/>
<name>A0A2G9YTM4_9BACT</name>
<dbReference type="InterPro" id="IPR022742">
    <property type="entry name" value="Hydrolase_4"/>
</dbReference>
<dbReference type="Gene3D" id="3.40.50.1820">
    <property type="entry name" value="alpha/beta hydrolase"/>
    <property type="match status" value="1"/>
</dbReference>
<dbReference type="SUPFAM" id="SSF53474">
    <property type="entry name" value="alpha/beta-Hydrolases"/>
    <property type="match status" value="1"/>
</dbReference>